<evidence type="ECO:0000313" key="2">
    <source>
        <dbReference type="EMBL" id="KAK3514071.1"/>
    </source>
</evidence>
<organism evidence="2 3">
    <name type="scientific">Hemibagrus guttatus</name>
    <dbReference type="NCBI Taxonomy" id="175788"/>
    <lineage>
        <taxon>Eukaryota</taxon>
        <taxon>Metazoa</taxon>
        <taxon>Chordata</taxon>
        <taxon>Craniata</taxon>
        <taxon>Vertebrata</taxon>
        <taxon>Euteleostomi</taxon>
        <taxon>Actinopterygii</taxon>
        <taxon>Neopterygii</taxon>
        <taxon>Teleostei</taxon>
        <taxon>Ostariophysi</taxon>
        <taxon>Siluriformes</taxon>
        <taxon>Bagridae</taxon>
        <taxon>Hemibagrus</taxon>
    </lineage>
</organism>
<dbReference type="Proteomes" id="UP001274896">
    <property type="component" value="Unassembled WGS sequence"/>
</dbReference>
<proteinExistence type="predicted"/>
<accession>A0AAE0Q5I0</accession>
<keyword evidence="1" id="KW-0472">Membrane</keyword>
<keyword evidence="1" id="KW-0812">Transmembrane</keyword>
<gene>
    <name evidence="2" type="ORF">QTP70_003095</name>
</gene>
<dbReference type="AlphaFoldDB" id="A0AAE0Q5I0"/>
<name>A0AAE0Q5I0_9TELE</name>
<reference evidence="2" key="1">
    <citation type="submission" date="2023-06" db="EMBL/GenBank/DDBJ databases">
        <title>Male Hemibagrus guttatus genome.</title>
        <authorList>
            <person name="Bian C."/>
        </authorList>
    </citation>
    <scope>NUCLEOTIDE SEQUENCE</scope>
    <source>
        <strain evidence="2">Male_cb2023</strain>
        <tissue evidence="2">Muscle</tissue>
    </source>
</reference>
<protein>
    <submittedName>
        <fullName evidence="2">Uncharacterized protein</fullName>
    </submittedName>
</protein>
<keyword evidence="1" id="KW-1133">Transmembrane helix</keyword>
<evidence type="ECO:0000313" key="3">
    <source>
        <dbReference type="Proteomes" id="UP001274896"/>
    </source>
</evidence>
<feature type="transmembrane region" description="Helical" evidence="1">
    <location>
        <begin position="44"/>
        <end position="68"/>
    </location>
</feature>
<dbReference type="EMBL" id="JAUCMX010000021">
    <property type="protein sequence ID" value="KAK3514071.1"/>
    <property type="molecule type" value="Genomic_DNA"/>
</dbReference>
<sequence length="168" mass="18663">MKKECVLPAVASDLLHVSLREDSFTFFWGKVVIDGLMSEPTGPSHYLAFRLMGVSLPLVVCVSAAVCSEWRAIRSCGRKVSGAGRRGNPRTQWWTLKVRDAVKLKKESYRAWLARGTPEAAEAYQQAKRTTAVVVSEAKTLVWEEFSEAMEKDYRTASGEIVADHSAP</sequence>
<evidence type="ECO:0000256" key="1">
    <source>
        <dbReference type="SAM" id="Phobius"/>
    </source>
</evidence>
<comment type="caution">
    <text evidence="2">The sequence shown here is derived from an EMBL/GenBank/DDBJ whole genome shotgun (WGS) entry which is preliminary data.</text>
</comment>
<keyword evidence="3" id="KW-1185">Reference proteome</keyword>